<feature type="region of interest" description="Disordered" evidence="1">
    <location>
        <begin position="1"/>
        <end position="60"/>
    </location>
</feature>
<evidence type="ECO:0000313" key="2">
    <source>
        <dbReference type="EMBL" id="ACI99542.1"/>
    </source>
</evidence>
<organism evidence="2 3">
    <name type="scientific">Rhodospirillum centenum (strain ATCC 51521 / SW)</name>
    <dbReference type="NCBI Taxonomy" id="414684"/>
    <lineage>
        <taxon>Bacteria</taxon>
        <taxon>Pseudomonadati</taxon>
        <taxon>Pseudomonadota</taxon>
        <taxon>Alphaproteobacteria</taxon>
        <taxon>Rhodospirillales</taxon>
        <taxon>Rhodospirillaceae</taxon>
        <taxon>Rhodospirillum</taxon>
    </lineage>
</organism>
<accession>B6IP40</accession>
<evidence type="ECO:0000256" key="1">
    <source>
        <dbReference type="SAM" id="MobiDB-lite"/>
    </source>
</evidence>
<dbReference type="EMBL" id="CP000613">
    <property type="protein sequence ID" value="ACI99542.1"/>
    <property type="molecule type" value="Genomic_DNA"/>
</dbReference>
<reference evidence="2 3" key="1">
    <citation type="journal article" date="2010" name="BMC Genomics">
        <title>Metabolic flexibility revealed in the genome of the cyst-forming alpha-1 proteobacterium Rhodospirillum centenum.</title>
        <authorList>
            <person name="Lu Y.K."/>
            <person name="Marden J."/>
            <person name="Han M."/>
            <person name="Swingley W.D."/>
            <person name="Mastrian S.D."/>
            <person name="Chowdhury S.R."/>
            <person name="Hao J."/>
            <person name="Helmy T."/>
            <person name="Kim S."/>
            <person name="Kurdoglu A.A."/>
            <person name="Matthies H.J."/>
            <person name="Rollo D."/>
            <person name="Stothard P."/>
            <person name="Blankenship R.E."/>
            <person name="Bauer C.E."/>
            <person name="Touchman J.W."/>
        </authorList>
    </citation>
    <scope>NUCLEOTIDE SEQUENCE [LARGE SCALE GENOMIC DNA]</scope>
    <source>
        <strain evidence="3">ATCC 51521 / SW</strain>
    </source>
</reference>
<proteinExistence type="predicted"/>
<dbReference type="STRING" id="414684.RC1_2155"/>
<sequence>MDGYVSGRHHGRVPPSRVRHVERGNAKSARSSRGRPNLAQHSGSIPAPQGGRAGRSAPCL</sequence>
<keyword evidence="3" id="KW-1185">Reference proteome</keyword>
<evidence type="ECO:0000313" key="3">
    <source>
        <dbReference type="Proteomes" id="UP000001591"/>
    </source>
</evidence>
<dbReference type="HOGENOM" id="CLU_2938706_0_0_5"/>
<dbReference type="Proteomes" id="UP000001591">
    <property type="component" value="Chromosome"/>
</dbReference>
<dbReference type="AlphaFoldDB" id="B6IP40"/>
<protein>
    <submittedName>
        <fullName evidence="2">Uncharacterized protein</fullName>
    </submittedName>
</protein>
<name>B6IP40_RHOCS</name>
<feature type="compositionally biased region" description="Basic residues" evidence="1">
    <location>
        <begin position="7"/>
        <end position="18"/>
    </location>
</feature>
<dbReference type="KEGG" id="rce:RC1_2155"/>
<gene>
    <name evidence="2" type="ordered locus">RC1_2155</name>
</gene>